<dbReference type="OrthoDB" id="5986190at2759"/>
<sequence length="950" mass="105986">MSRYDNLRNAFNLRMSDEEIDATLKANGYSMISFHNSLSSYSADHSNDSSHRSSSEADRQSTRRFTPTEHATPRTIPNPFQSSEIEMYGISPHQTCFPDDRPYHGVHPSSANHIYRTQSTLGDNHLYHHDLPFIESPAERRQSIERESMLRELSRALQIETHRRDRPSEKVVTRHSLAVIWSESRLEKFIDLVRPGFDNAWIHAIREEWLQTLSILVDIGWQDWARFADIFLMHYDEHGEWDRTDRMIPTYKLSILEQDSFLGSPWAEKFQASQYTFCPIDIEEGKSLFFSKEWKLPFINEESTSIGNGAYGRVTKEIIGTGHFRSRSEHHLPGAPHSKDIAVALKQFEARGDFRSETKNLDILRSSLSKHDRIVPFLATVTIGNSFNILSPLAEMDLDVFLREGHQRCPDFTVRDLMQEAAHLAGALAFLHQGLDSYPPGLSCCHMDLKPGNILVFQGDALDFPKVGKWKISDFGISIMSRPERTGTTVTEFVDSITHRERVSPPPGPYQSPDGAGHGLKSDIWSLGCILTRVLALGLEGADGMMHLDQLRGKDDDGVSPYENDYFHRGSPPVLNPHVRSWLSGLVVNGRYRYSPDFLEGCRSLILSMLAISHDDRPSARVVQERLHYLVDIAQPIDFRPPSTNASIGGSGSVGSGSDNTGINNIETRLGNLLWHALGILNGEVSIEDRVKGPGNDRLLIHVIREGHGVKLEGLLALQPDLDLETPNSNGDTPLKIAAAAGENHTDIVKILLNAGVNIDAPSGSGVTPLMSACRHGNVSAVQLLLDRGADCSLTSQDGYTSLHYATYSEHGAKVIELLRGRISFNIRRPHCGETPLLTLVRRYDGTESWWAKFGKLLQGSADINLADANQCTPLSLAVEEDHSQLAAILLREGAEYGERPKPRHLSSDMSRVLRNAQPQGRRQSQGSSGSSTRTRSSFARRLSALGVFR</sequence>
<dbReference type="GO" id="GO:0004672">
    <property type="term" value="F:protein kinase activity"/>
    <property type="evidence" value="ECO:0007669"/>
    <property type="project" value="InterPro"/>
</dbReference>
<keyword evidence="2 3" id="KW-0040">ANK repeat</keyword>
<feature type="repeat" description="ANK" evidence="3">
    <location>
        <begin position="730"/>
        <end position="764"/>
    </location>
</feature>
<dbReference type="InterPro" id="IPR008271">
    <property type="entry name" value="Ser/Thr_kinase_AS"/>
</dbReference>
<dbReference type="CDD" id="cd00180">
    <property type="entry name" value="PKc"/>
    <property type="match status" value="1"/>
</dbReference>
<dbReference type="InterPro" id="IPR002110">
    <property type="entry name" value="Ankyrin_rpt"/>
</dbReference>
<evidence type="ECO:0000313" key="6">
    <source>
        <dbReference type="EMBL" id="KAE8164440.1"/>
    </source>
</evidence>
<feature type="repeat" description="ANK" evidence="3">
    <location>
        <begin position="765"/>
        <end position="797"/>
    </location>
</feature>
<evidence type="ECO:0000256" key="1">
    <source>
        <dbReference type="ARBA" id="ARBA00022737"/>
    </source>
</evidence>
<evidence type="ECO:0000256" key="4">
    <source>
        <dbReference type="SAM" id="MobiDB-lite"/>
    </source>
</evidence>
<organism evidence="6 7">
    <name type="scientific">Aspergillus tamarii</name>
    <dbReference type="NCBI Taxonomy" id="41984"/>
    <lineage>
        <taxon>Eukaryota</taxon>
        <taxon>Fungi</taxon>
        <taxon>Dikarya</taxon>
        <taxon>Ascomycota</taxon>
        <taxon>Pezizomycotina</taxon>
        <taxon>Eurotiomycetes</taxon>
        <taxon>Eurotiomycetidae</taxon>
        <taxon>Eurotiales</taxon>
        <taxon>Aspergillaceae</taxon>
        <taxon>Aspergillus</taxon>
        <taxon>Aspergillus subgen. Circumdati</taxon>
    </lineage>
</organism>
<feature type="repeat" description="ANK" evidence="3">
    <location>
        <begin position="870"/>
        <end position="902"/>
    </location>
</feature>
<proteinExistence type="predicted"/>
<evidence type="ECO:0000313" key="7">
    <source>
        <dbReference type="Proteomes" id="UP000326950"/>
    </source>
</evidence>
<dbReference type="InterPro" id="IPR036770">
    <property type="entry name" value="Ankyrin_rpt-contain_sf"/>
</dbReference>
<dbReference type="Pfam" id="PF00069">
    <property type="entry name" value="Pkinase"/>
    <property type="match status" value="1"/>
</dbReference>
<dbReference type="PROSITE" id="PS50088">
    <property type="entry name" value="ANK_REPEAT"/>
    <property type="match status" value="3"/>
</dbReference>
<feature type="domain" description="Protein kinase" evidence="5">
    <location>
        <begin position="300"/>
        <end position="631"/>
    </location>
</feature>
<evidence type="ECO:0000256" key="2">
    <source>
        <dbReference type="ARBA" id="ARBA00023043"/>
    </source>
</evidence>
<accession>A0A5N6V1D5</accession>
<dbReference type="GO" id="GO:0005524">
    <property type="term" value="F:ATP binding"/>
    <property type="evidence" value="ECO:0007669"/>
    <property type="project" value="InterPro"/>
</dbReference>
<dbReference type="Gene3D" id="1.25.40.20">
    <property type="entry name" value="Ankyrin repeat-containing domain"/>
    <property type="match status" value="1"/>
</dbReference>
<dbReference type="PANTHER" id="PTHR24171:SF9">
    <property type="entry name" value="ANKYRIN REPEAT DOMAIN-CONTAINING PROTEIN 39"/>
    <property type="match status" value="1"/>
</dbReference>
<dbReference type="SUPFAM" id="SSF56112">
    <property type="entry name" value="Protein kinase-like (PK-like)"/>
    <property type="match status" value="1"/>
</dbReference>
<evidence type="ECO:0000256" key="3">
    <source>
        <dbReference type="PROSITE-ProRule" id="PRU00023"/>
    </source>
</evidence>
<dbReference type="SUPFAM" id="SSF48403">
    <property type="entry name" value="Ankyrin repeat"/>
    <property type="match status" value="1"/>
</dbReference>
<feature type="region of interest" description="Disordered" evidence="4">
    <location>
        <begin position="915"/>
        <end position="938"/>
    </location>
</feature>
<feature type="compositionally biased region" description="Low complexity" evidence="4">
    <location>
        <begin position="921"/>
        <end position="938"/>
    </location>
</feature>
<keyword evidence="7" id="KW-1185">Reference proteome</keyword>
<name>A0A5N6V1D5_ASPTM</name>
<evidence type="ECO:0000259" key="5">
    <source>
        <dbReference type="PROSITE" id="PS50011"/>
    </source>
</evidence>
<feature type="compositionally biased region" description="Basic and acidic residues" evidence="4">
    <location>
        <begin position="45"/>
        <end position="61"/>
    </location>
</feature>
<dbReference type="SMART" id="SM00220">
    <property type="entry name" value="S_TKc"/>
    <property type="match status" value="1"/>
</dbReference>
<dbReference type="Pfam" id="PF12796">
    <property type="entry name" value="Ank_2"/>
    <property type="match status" value="1"/>
</dbReference>
<protein>
    <recommendedName>
        <fullName evidence="5">Protein kinase domain-containing protein</fullName>
    </recommendedName>
</protein>
<dbReference type="PANTHER" id="PTHR24171">
    <property type="entry name" value="ANKYRIN REPEAT DOMAIN-CONTAINING PROTEIN 39-RELATED"/>
    <property type="match status" value="1"/>
</dbReference>
<dbReference type="InterPro" id="IPR000719">
    <property type="entry name" value="Prot_kinase_dom"/>
</dbReference>
<dbReference type="EMBL" id="ML738608">
    <property type="protein sequence ID" value="KAE8164440.1"/>
    <property type="molecule type" value="Genomic_DNA"/>
</dbReference>
<reference evidence="6 7" key="1">
    <citation type="submission" date="2019-04" db="EMBL/GenBank/DDBJ databases">
        <title>Friends and foes A comparative genomics study of 23 Aspergillus species from section Flavi.</title>
        <authorList>
            <consortium name="DOE Joint Genome Institute"/>
            <person name="Kjaerbolling I."/>
            <person name="Vesth T."/>
            <person name="Frisvad J.C."/>
            <person name="Nybo J.L."/>
            <person name="Theobald S."/>
            <person name="Kildgaard S."/>
            <person name="Isbrandt T."/>
            <person name="Kuo A."/>
            <person name="Sato A."/>
            <person name="Lyhne E.K."/>
            <person name="Kogle M.E."/>
            <person name="Wiebenga A."/>
            <person name="Kun R.S."/>
            <person name="Lubbers R.J."/>
            <person name="Makela M.R."/>
            <person name="Barry K."/>
            <person name="Chovatia M."/>
            <person name="Clum A."/>
            <person name="Daum C."/>
            <person name="Haridas S."/>
            <person name="He G."/>
            <person name="LaButti K."/>
            <person name="Lipzen A."/>
            <person name="Mondo S."/>
            <person name="Riley R."/>
            <person name="Salamov A."/>
            <person name="Simmons B.A."/>
            <person name="Magnuson J.K."/>
            <person name="Henrissat B."/>
            <person name="Mortensen U.H."/>
            <person name="Larsen T.O."/>
            <person name="Devries R.P."/>
            <person name="Grigoriev I.V."/>
            <person name="Machida M."/>
            <person name="Baker S.E."/>
            <person name="Andersen M.R."/>
        </authorList>
    </citation>
    <scope>NUCLEOTIDE SEQUENCE [LARGE SCALE GENOMIC DNA]</scope>
    <source>
        <strain evidence="6 7">CBS 117626</strain>
    </source>
</reference>
<dbReference type="Proteomes" id="UP000326950">
    <property type="component" value="Unassembled WGS sequence"/>
</dbReference>
<gene>
    <name evidence="6" type="ORF">BDV40DRAFT_298468</name>
</gene>
<feature type="region of interest" description="Disordered" evidence="4">
    <location>
        <begin position="41"/>
        <end position="81"/>
    </location>
</feature>
<dbReference type="PROSITE" id="PS00108">
    <property type="entry name" value="PROTEIN_KINASE_ST"/>
    <property type="match status" value="1"/>
</dbReference>
<dbReference type="AlphaFoldDB" id="A0A5N6V1D5"/>
<dbReference type="InterPro" id="IPR011009">
    <property type="entry name" value="Kinase-like_dom_sf"/>
</dbReference>
<dbReference type="PROSITE" id="PS50297">
    <property type="entry name" value="ANK_REP_REGION"/>
    <property type="match status" value="2"/>
</dbReference>
<dbReference type="Gene3D" id="1.10.510.10">
    <property type="entry name" value="Transferase(Phosphotransferase) domain 1"/>
    <property type="match status" value="1"/>
</dbReference>
<dbReference type="SMART" id="SM00248">
    <property type="entry name" value="ANK"/>
    <property type="match status" value="4"/>
</dbReference>
<keyword evidence="1" id="KW-0677">Repeat</keyword>
<dbReference type="PROSITE" id="PS50011">
    <property type="entry name" value="PROTEIN_KINASE_DOM"/>
    <property type="match status" value="1"/>
</dbReference>